<dbReference type="RefSeq" id="XP_009844047.1">
    <property type="nucleotide sequence ID" value="XM_009845745.1"/>
</dbReference>
<dbReference type="InterPro" id="IPR016024">
    <property type="entry name" value="ARM-type_fold"/>
</dbReference>
<dbReference type="SUPFAM" id="SSF51206">
    <property type="entry name" value="cAMP-binding domain-like"/>
    <property type="match status" value="1"/>
</dbReference>
<reference evidence="3" key="1">
    <citation type="submission" date="2013-12" db="EMBL/GenBank/DDBJ databases">
        <title>The Genome Sequence of Aphanomyces astaci APO3.</title>
        <authorList>
            <consortium name="The Broad Institute Genomics Platform"/>
            <person name="Russ C."/>
            <person name="Tyler B."/>
            <person name="van West P."/>
            <person name="Dieguez-Uribeondo J."/>
            <person name="Young S.K."/>
            <person name="Zeng Q."/>
            <person name="Gargeya S."/>
            <person name="Fitzgerald M."/>
            <person name="Abouelleil A."/>
            <person name="Alvarado L."/>
            <person name="Chapman S.B."/>
            <person name="Gainer-Dewar J."/>
            <person name="Goldberg J."/>
            <person name="Griggs A."/>
            <person name="Gujja S."/>
            <person name="Hansen M."/>
            <person name="Howarth C."/>
            <person name="Imamovic A."/>
            <person name="Ireland A."/>
            <person name="Larimer J."/>
            <person name="McCowan C."/>
            <person name="Murphy C."/>
            <person name="Pearson M."/>
            <person name="Poon T.W."/>
            <person name="Priest M."/>
            <person name="Roberts A."/>
            <person name="Saif S."/>
            <person name="Shea T."/>
            <person name="Sykes S."/>
            <person name="Wortman J."/>
            <person name="Nusbaum C."/>
            <person name="Birren B."/>
        </authorList>
    </citation>
    <scope>NUCLEOTIDE SEQUENCE [LARGE SCALE GENOMIC DNA]</scope>
    <source>
        <strain evidence="3">APO3</strain>
    </source>
</reference>
<feature type="transmembrane region" description="Helical" evidence="2">
    <location>
        <begin position="6537"/>
        <end position="6558"/>
    </location>
</feature>
<keyword evidence="2" id="KW-1133">Transmembrane helix</keyword>
<dbReference type="GeneID" id="20819076"/>
<sequence length="6575" mass="730825">MHPTRKQFVRSLEVHLGQQSTETLEYIASYQKLTWRSICVESVTVSPNVSPRKTATRRAVDVQSKRTLDIMSTATLSDLRVVLSIMVGGNAHPRSIPSTTGGMSATSPTHKPTNGDVDFAFCRNNDITHIIPVLDEQSIAVQDILQQGNVVYVLYMTTKKQKSPLIKPRRLHSAASSASGLDEPPTFAITNTFSGYSLNADIFLRGDGLSMSLKDIVDTRTSVAAVELNADNGAVHVSLNAQELGEIVGFSDDTLLIMMSNSKNQRTILQKLLAKMTLHVDESTKLVHVTFPSDAVTAPSPLIAIQKVPSMRKSVVPSVALPPSSLKKQPTPPQLDPIEERPPTAMPAVSTRHVHAPFIASSTKPELEHSSTKLLKQADNVALEQPEGSTSAAPTSPTVAPPLTSDFDKAFLAVLDFFTASAPATYSLVAYDELVLSFGVEASGCVSKMSKYLLHARDALKKVLLHCIIQHANNNNNHHTSHSTTGRRSLGASPTVGREDDDMATLLRYLWRGLGHCVWREVRDEIFARCRLDPMTRLGVLQSKLGNPEAFSGFKDEPDRAYADEVTVAVHCVLLCLEPHDVISIDATSVWKLVQILGLVEFKTFRKTLKRIESFCRNRVLPPHVRRRLMTWMALPAFVSVVDRKDESLYGVSLLRKLVAIVVDATDLDLVQPSRLAECLNLASATKVSTTVHGITGDLVKICHKWVELHYHHHPPTTTSILVPEFQTMVKNMDEIRCAHIEATCTLVANQDAAAMPMAFRWYLPPIATTSQDRYFFVGEHDAALEFTFVYTSTSAPVQVQFNTMGEPTLALDALDRLLLCALSTWYSVTSRPNEAASHGDIAVGFGINFCLFSALDSLGHCWYLEDVLKAASIDKIGIGSGVSEDGTRAVLVLRLYGVAWRKATHIVMKEPIHFLLWLKYMAEDELHHAVRLGAMCICELLLSKDTCKSILPLVTMKTATSLTLPLGLAADVYEMLVLSWQVPPQLWMDKAISLSSQPPPPPLSWHFPYILGLISQAKMYAHFTVKILECLYSLLASQSHAHYMAGLMSQPTIHNTTDDNNGDMVELLAKMTLDVHQPVRVLDLAQRILLECLLHPLLGTPLRIARLFPRISDNQLGFRRSSKPAPHGDMSISPIKCVHLLSLDILGKLAIAVDTLMANSPAWSSDLDTLQLRFLCVLATTGGGMWLSKNVAVVSLVVACIHNSKSSPLVCVLGGRVLQTLSCVLSSDQDPRSVPTDAQTQRQLIHSIGSCVHFHNDQVGNAVAVCAISALANLFPVAPWVHWCFEALQSLFQCASTPSWSSYLHCMVPSAPLDRICHLLTEQHQAVQKCYCKGAMDGSARRRIVRKTACTFTASILQLVIQPPTSLSHVEYIRKAKAKKIQQSLLKWMYVKRKTRGFLPAAIQYLKCPSCCPVSSCLATLLVMACGFQVDANTRKPSKLSGVTPAFQLSLFQFLNQLWHHRELVVHASNDLKIPFTYLVFSSHSDADIRFEALKSLSLVTWHYPPVIHFISPAIVKALWGASYFGAVGGTWIEDVLHKSLDSYRKCIGQHLPEIQNALNFFALVSIDPRLAGHLTRAFGFVWKLVYTWVSSDKSNELDEALCVAFILVQNILLNIPVGDYFKFNVPVNDFVAVLASKNVRVKAGLCGVLWAMALREDGRSSLCSSSDRTSLLVALTMSVFNSFTGTSDTSSSVDLHMLLYNGLGALACMALDPKLLRELMQAKANEPACALAAWIKTRRQHHNHRHHPTTASVDMDCSYFGGMETLLTTPDMPSHVRTRMKQLKVMHEYGVGPELGFRAVAISSLDDKFHVQSTRLLATLLVVVETKLTSEWQMLLASFAFVSNTTLSMFLCAVLPTLLRLDKGRASVISPIVIQSLCAIITREKATAALQSHAIHALGHLSVLSSAAKKEIEGLELCKNISKLPPAVQSEVVHMIALSTKNPASGPTIIHESQVYDIVGAVIQRRDRVKIWQSNVADWSPMFLDDKELNASLETAVVKYFRRPVELVQLYSAVNIAPSTVNFPLTILQLLGEVLHEMPHLQQRMLKDAQELTLELSQTLCKWTCHPCTFQLQCSTTDCIAVYLDVMRYCLHVDNPSLIDDITAILVAVLSNQPTHTDFNHVISYLLQEEHGVVHMLLHFLSNCDTLKRSTTIHVLTLLQQLFTASESALSFLQTFSSNENTCGFLSVLHVLMNWPDHHHSDFSTLAFGVLHSMLKSTENRKLLLAKLVPDNPMHPDRSTGAAFTKYMLEVWSYISLKDKAARVTDRPKLMGLCLLASQILCDLCYEVRRSCSNESSSFVSILFGGESIYVSHSTLSHIVQTYVACSCDDRLLGEFGHANVSMAQIEQLRYWLSAALAHLAGNENIRHSKDMMHFVDAATSRSITNESHVGIQFNLLHIYNAVLCVPALFRTIVYRQNVFTTANVDKPMLLLLGQYIAHPHNVELRWVAAEFAGKFCFEATLAIEKAFLVQSADCPDSCFSPTFDKAIFTGSASTLELHARLCHIEDGMPMYPQVHTDTDVPLPLVPGRRLVHELLSTLLTLVGCETSPFETHHVARFIIQTIHILRQGSSKQPIIAPAMMAQLVVAIEHARGAKLSSLLHMLEELVNVSSEYKAHLLALHLTHALAICLTGATESNHKDHDTLSCLTFVASLLRHDTSVHTFIVQDKRLLRHIFSLLQLRLTFNPDLNCISLSSPNDDTSAMAVLVAAANVLRMVSSTNQEACVLFHDLELDLPQNNQVTPPITTTDVSLPNDRPILRTILDLLLASADSNNYPLVLSLLGICLHLAEANGIYVVVRLCGHGGILVLFDLMFHECVDIKHKSVQLLRLLILQSEKNVLPAPPKLLILHQSAMTQSAAKLDRYASKSTRSLAPPPGRRPTAVHKTGKPLPPSHLIDDIDTVPVESVALILGRIVFGGLFPMYGRRLEDLTLGSHATQLDYIWLEDMLRRLVVFGLLAPAELQVVSRCMTIQRFLPHRTILTDPGLHVITSGKVHWHLATTNQEVSCTLEKGCIVGMSTCDEGRNSSENAVTMCAVVTLVLSKHDLDHVLPRPIQAKLKAAICHVSTAFSTNHHATGTSQTSYLALLRRKAMVGLQQKQPQYDNQPSTTADDVCDLVASMCSALSKESSSRVNVWSVVQAIHDVTHWYPPRPALIRSLVYLMHSVLSPQPTPSSHHSMILLRLGRSRGADGAAFVAHATWGMPPSATDGDIPFLNRAFYVLVQFASYHCPEKAACSRSSSKCYCTLTARRIILQHIRLPLFRDTMLLMETSPIRIDHENVFALCCHLWTSQRGMPLAQYFSTLPHRLLHSFFRDAIHFAHESAFARRFLHKACRTWHVRGVVACLTADPLISSPPWLSQQLKLLDQPAQLESLGAVECLIGIATCSCTTTTNATLISTVYDQLMYHITTTLNTLCLGLESTPVKIQLRATRALSMLCSTSCPSKEEPLRSSVRGHASLLQTLVRIYANTSHTLAFTTCAACSMQSTVVPCFRYEAHLPYGLKSLVFNIANTLGFVLWPSGDSASLDLLHPTMRYIHLLLEVPALDSSLQETMTSLCKLWRTMVACIDHNEMAYALLQSLEIAYRQEYSFGMRSLLPLVTALPLPTSSQQNPLTNNLRRTLVELIMAIMAVPCWNTQHLCANALMHLSQCECCVRALSCDQHTMQISHLLVHGVGLHSLLTVSAALCRSKSTRHRLLSYPHYTDLLISFLPRLQRHASLVKAGYILWKLWKTNPPELTSQSSFKPVAPLFFNLLDETVAWVETDDDSRVRVTCGAGVLAQVLAASMTCRCIESTSLHHVVRLCWSHLSRMHQEPKQLVQLLRCMNLIFQQGSNEYVCGVPVTSEQIAGLIEIASSHEDLGSSKLHAEVATFATKVLQHHGNRHVLRTIVGGSKVWATFLPAMFGQPRHNQFLAGRLAFELCRGHLENSVAFIQNGLLVAADNVLSDLTSLDDQRSIRIADCLACVIGRVVLFAESRQHKQTVVQTCGLRHLIDMVLQNQQVETSSIHHHRTPPWVHLVCSAFRAMNRLVRVFPQTRSDFYPAILCDRLVPWLVPHRQAFAAYCTALRLTFSSTLEPKAADACHEMVLHQLMQALATETMSAASRKVAWRLISALASRVFVEIDSNVMIEIIDHEVHMTPLGIVQALGQCRLSAPLVLLGYVSIELHTNMTFQRLHRWIAIAAFASQHVTSTSWQLDLFINNICDTVATLLDSASIVDQSSAAYIIATLCSYASSAATAFASTIPDVLERLTQGIIYQLKHGHSAVYASKAAVCIMATRETSDSKDEIDLEARLTLLFPLLSKALYTALSKNRLPLALTYLDVTFEILHIVTAHNLSSKSVYSSILNQYLVASLSIAILKQTPLPIPLKSLMCSSRLTTLCPDIPPFSDLSQSKLLQLATSLLRLLNVYAMSCDIFGPEPIDHSNTTVITTDQYWNFLHCLATLLHPRYASTLLCASFVQVKIHHHLVGLLQLLQSWPQLLSQLLLILTNLFACYPPCRVVPLDCVRDIMQHSSQTDDSVVAGHALNVLWHLSRYEPNRETLFNDVLASIQRHLDRNSCSVGVEGCFGLLAGMATTSSRFEAYLLTPGNDIQWANRFLNTVVGSGGATIVSSQFCKFMRNLAYNASYVHVVRGSSLLSTTLIACLEFPCSKTALYASECLTKANLPLPLNTAILKSLNVHLRYGLSPTCGQHAKDTIHMTQGTLARRCVREMLSLTANTLQPPSTLTNYYRPKQLTHSKDTFNLLLRIALHGPQEDQVLALKVARLYFDSVRCEVEFFTGTHFVLEMAVACLAFRRQESLDQVLGLFESITRSRGIQYVVLDNDVALCSIVKLLRHTNADRVWRIVYNLSCAQKSQGRMLTALTEFILATACPCTPDELVVTRLMCSTLAQLVTTTECLPWLKSSLHVWLQAMALSRDSEILRHLCQVQRNLIGIGAGSHDVLAFERILDDLLPIYSTCPMSESPLLTSQLGCTLNELCALLLSFYKAETNNMFAGFQLQATESIHTHRQPHGIKKKVRLWQHKWVYCRGEPTESPHVFIKVLQVWTAACAHAYAKVAQECLHAIFTFFAMVTADSLSGCFLITDPLSMAFILRQLARCTTSDIELAMTTLKTCASVRMIATKFATRSCATSSQTAAGSDSMLELLCGVAGHVVRLEMAAGGPCAAHNPAFSTFLTCLSMLSENCMFLRADFLTTRRDTFGLVKLLVYLLHRGRQSASTLSHIAAKIWMRLAAVANIRHVQKLLQQTACDLCLTDEDVAHALILALYSTLFEFDMQVNVLVRVVHSVLVRMVTHGRIDKGTPTFLRDNGLESMAVALREFQTAYDALPSQDSITSHQDSGDIAVVVHWMKTLSMELSKYCVEGYDSLYEAFERSNHNSQLTQGIDATKHAVMCFQTSHYVVHLLLEAVLHAVADTSKHADVTLFFRRVEKIAGWIVLSLQNPEMDIGYFTHHIEALCSAVQQLLQIHAASTEGLAADNNINNMGAPLTLVIETLHLHSWMWAFGGFRPYIKVSLGPKRAAYTGFHKDLSSTAKCRYPQLKTQCGNYIATNPANRAFSVMPDEMTESVDVQVWMYIPFSPVDMCIGQASLTNLAPGDHSVEFYPVQRDKMRFDQLDPYGEVSFRVCVQSPSAVSHEQRHISPTFPFSTCGSSQLRYMCFVVWTGLLVVCKWVWKAIHMQSTVPPRLAKVGRVTQAAQDEEGQTRINATWRVTSLWTTVQFIFEKCTTRDKLIGSYDKQSAYVECNLMMAQLLASEGSGSFASMTPLVVAMLSDPGNRRLCDMTWRSILATVDLYMPRRLAYFKSHLHVHEPPAHASSSTSVKHKYRLKEVCNGIAGLDFFAQHTKTPHDSIFKHFRPTALVQPQQHHRNDVAVIVDTWRRRRGLNWQQLVIPHMSIFSLPQPRLPEWYGLGKMVAPDNINHFFLQPLERWQAIYVITEFVSGCFNQPTLRPYHTTPAPPQQSISSSTAPRRLSERLSSAITSVQHVLLTSSHRISSSSPTSAALVLELSSKSTYFLRKALTDRTNDAGRPSIQPLKHIERIRKCRLATYCDLDPFDARSKLKVFNARAMLIPPVLYTDGPIAEGLHALAWVLLAVTVWRLSLARDAVRDASQMYHGLIRQTHPPPLPSRRRSNTVEVASLLQPPSSVSATVLQTEKQLRYYLVITQLKGLGVDLLYIWPPENGKIGLGGFWSSWWFTAIAFGFPFLFEYAVSPYLKASVGVVSVGKLSILACVYGILWVVLAFVSVVTITRSIPGFNDTRRVDKINLTDFPSCLKNYLAMGSIGWELLQLNSIPWQIWKSTYSVKKLGAMVTLDFATLGFDGVELNMFLIKQRIAFVCLLIWFFSLKASNKFKSFPWVNYFITFLLPSFLSTGLFMFLTQEYLYSVACYPVMDANDTKVYMLWSTDIPFLCWTSDHWPFALIGMFGIGLFIPLAVLSSGSHQLAFPQLDLDIQCSPLFGMISQLVKGLMIGAKTFFATNIRMYLLVALAGDLLLFAVHYRFPQACSTRHVRSAKLVVYALSFWSALCATVSTFMSKEDIPLIVMYVGHVVILGGVAAGLLQWKKHPWLNRQTTTAKL</sequence>
<feature type="compositionally biased region" description="Low complexity" evidence="1">
    <location>
        <begin position="475"/>
        <end position="484"/>
    </location>
</feature>
<dbReference type="SUPFAM" id="SSF48371">
    <property type="entry name" value="ARM repeat"/>
    <property type="match status" value="3"/>
</dbReference>
<gene>
    <name evidence="3" type="ORF">H257_17080</name>
</gene>
<dbReference type="OrthoDB" id="77966at2759"/>
<dbReference type="InterPro" id="IPR014710">
    <property type="entry name" value="RmlC-like_jellyroll"/>
</dbReference>
<feature type="transmembrane region" description="Helical" evidence="2">
    <location>
        <begin position="6323"/>
        <end position="6343"/>
    </location>
</feature>
<feature type="transmembrane region" description="Helical" evidence="2">
    <location>
        <begin position="6455"/>
        <end position="6474"/>
    </location>
</feature>
<proteinExistence type="predicted"/>
<feature type="transmembrane region" description="Helical" evidence="2">
    <location>
        <begin position="6191"/>
        <end position="6213"/>
    </location>
</feature>
<accession>W4FID8</accession>
<dbReference type="InterPro" id="IPR018490">
    <property type="entry name" value="cNMP-bd_dom_sf"/>
</dbReference>
<evidence type="ECO:0000256" key="1">
    <source>
        <dbReference type="SAM" id="MobiDB-lite"/>
    </source>
</evidence>
<keyword evidence="2" id="KW-0472">Membrane</keyword>
<feature type="transmembrane region" description="Helical" evidence="2">
    <location>
        <begin position="6480"/>
        <end position="6499"/>
    </location>
</feature>
<dbReference type="STRING" id="112090.W4FID8"/>
<feature type="region of interest" description="Disordered" evidence="1">
    <location>
        <begin position="475"/>
        <end position="496"/>
    </location>
</feature>
<dbReference type="VEuPathDB" id="FungiDB:H257_17080"/>
<name>W4FID8_APHAT</name>
<dbReference type="EMBL" id="KI913210">
    <property type="protein sequence ID" value="ETV66518.1"/>
    <property type="molecule type" value="Genomic_DNA"/>
</dbReference>
<protein>
    <submittedName>
        <fullName evidence="3">Uncharacterized protein</fullName>
    </submittedName>
</protein>
<organism evidence="3">
    <name type="scientific">Aphanomyces astaci</name>
    <name type="common">Crayfish plague agent</name>
    <dbReference type="NCBI Taxonomy" id="112090"/>
    <lineage>
        <taxon>Eukaryota</taxon>
        <taxon>Sar</taxon>
        <taxon>Stramenopiles</taxon>
        <taxon>Oomycota</taxon>
        <taxon>Saprolegniomycetes</taxon>
        <taxon>Saprolegniales</taxon>
        <taxon>Verrucalvaceae</taxon>
        <taxon>Aphanomyces</taxon>
    </lineage>
</organism>
<evidence type="ECO:0000256" key="2">
    <source>
        <dbReference type="SAM" id="Phobius"/>
    </source>
</evidence>
<evidence type="ECO:0000313" key="3">
    <source>
        <dbReference type="EMBL" id="ETV66518.1"/>
    </source>
</evidence>
<feature type="region of interest" description="Disordered" evidence="1">
    <location>
        <begin position="2868"/>
        <end position="2888"/>
    </location>
</feature>
<dbReference type="Gene3D" id="2.60.120.10">
    <property type="entry name" value="Jelly Rolls"/>
    <property type="match status" value="1"/>
</dbReference>
<feature type="transmembrane region" description="Helical" evidence="2">
    <location>
        <begin position="6225"/>
        <end position="6247"/>
    </location>
</feature>
<feature type="compositionally biased region" description="Low complexity" evidence="1">
    <location>
        <begin position="316"/>
        <end position="328"/>
    </location>
</feature>
<feature type="transmembrane region" description="Helical" evidence="2">
    <location>
        <begin position="6511"/>
        <end position="6531"/>
    </location>
</feature>
<keyword evidence="2" id="KW-0812">Transmembrane</keyword>
<feature type="region of interest" description="Disordered" evidence="1">
    <location>
        <begin position="316"/>
        <end position="347"/>
    </location>
</feature>
<feature type="transmembrane region" description="Helical" evidence="2">
    <location>
        <begin position="6355"/>
        <end position="6376"/>
    </location>
</feature>
<feature type="transmembrane region" description="Helical" evidence="2">
    <location>
        <begin position="6415"/>
        <end position="6434"/>
    </location>
</feature>